<dbReference type="Gene3D" id="3.60.130.10">
    <property type="entry name" value="Clavaminate synthase-like"/>
    <property type="match status" value="1"/>
</dbReference>
<dbReference type="RefSeq" id="WP_259661118.1">
    <property type="nucleotide sequence ID" value="NZ_JAHXRI010000007.1"/>
</dbReference>
<keyword evidence="2" id="KW-0479">Metal-binding</keyword>
<comment type="similarity">
    <text evidence="1">Belongs to the TfdA dioxygenase family.</text>
</comment>
<dbReference type="Proteomes" id="UP000739565">
    <property type="component" value="Unassembled WGS sequence"/>
</dbReference>
<proteinExistence type="inferred from homology"/>
<keyword evidence="4" id="KW-0560">Oxidoreductase</keyword>
<keyword evidence="5" id="KW-0408">Iron</keyword>
<dbReference type="GO" id="GO:0006790">
    <property type="term" value="P:sulfur compound metabolic process"/>
    <property type="evidence" value="ECO:0007669"/>
    <property type="project" value="TreeGrafter"/>
</dbReference>
<evidence type="ECO:0000313" key="9">
    <source>
        <dbReference type="Proteomes" id="UP000739565"/>
    </source>
</evidence>
<accession>A0A953T5B4</accession>
<dbReference type="InterPro" id="IPR042098">
    <property type="entry name" value="TauD-like_sf"/>
</dbReference>
<protein>
    <submittedName>
        <fullName evidence="8">TauD/TfdA family dioxygenase</fullName>
    </submittedName>
</protein>
<keyword evidence="3 8" id="KW-0223">Dioxygenase</keyword>
<dbReference type="GO" id="GO:0005737">
    <property type="term" value="C:cytoplasm"/>
    <property type="evidence" value="ECO:0007669"/>
    <property type="project" value="TreeGrafter"/>
</dbReference>
<evidence type="ECO:0000256" key="2">
    <source>
        <dbReference type="ARBA" id="ARBA00022723"/>
    </source>
</evidence>
<gene>
    <name evidence="8" type="ORF">KZZ10_08625</name>
</gene>
<dbReference type="PANTHER" id="PTHR30468">
    <property type="entry name" value="ALPHA-KETOGLUTARATE-DEPENDENT SULFONATE DIOXYGENASE"/>
    <property type="match status" value="1"/>
</dbReference>
<dbReference type="GO" id="GO:0046872">
    <property type="term" value="F:metal ion binding"/>
    <property type="evidence" value="ECO:0007669"/>
    <property type="project" value="UniProtKB-KW"/>
</dbReference>
<keyword evidence="9" id="KW-1185">Reference proteome</keyword>
<dbReference type="SUPFAM" id="SSF51197">
    <property type="entry name" value="Clavaminate synthase-like"/>
    <property type="match status" value="1"/>
</dbReference>
<dbReference type="PANTHER" id="PTHR30468:SF1">
    <property type="entry name" value="ALPHA-KETOGLUTARATE-DEPENDENT SULFONATE DIOXYGENASE"/>
    <property type="match status" value="1"/>
</dbReference>
<sequence>MIIEPNSVTLGARVLELDLSSTLKESQVDALMRALGQHGVLEFPEQALTTTDLKSFSERFGQLYISPGGRAQAKGHPEVMILSNMTKDGQALGLKDAGQSWHTDMSYSKTIALANILYGKTIPHRDGRPLGATQFRDMHAAYEDLPLALKKTLETKTITHDFNKFWEMMRARPGSTRPALSEQERQARPPATHPAFLTHPITGKKVLYANPGYAIRINDLSEEESSATLEFLFEHQLQDKYLYTYQWKKNSLLMWDNIGTTHNAVADYEPHEHRYIERCQVMATRLFGPNGTTQPIMFPSGVTL</sequence>
<evidence type="ECO:0000259" key="7">
    <source>
        <dbReference type="Pfam" id="PF02668"/>
    </source>
</evidence>
<feature type="domain" description="TauD/TfdA-like" evidence="7">
    <location>
        <begin position="9"/>
        <end position="279"/>
    </location>
</feature>
<evidence type="ECO:0000256" key="1">
    <source>
        <dbReference type="ARBA" id="ARBA00005896"/>
    </source>
</evidence>
<dbReference type="EMBL" id="JAHXRI010000007">
    <property type="protein sequence ID" value="MBZ1350707.1"/>
    <property type="molecule type" value="Genomic_DNA"/>
</dbReference>
<evidence type="ECO:0000256" key="4">
    <source>
        <dbReference type="ARBA" id="ARBA00023002"/>
    </source>
</evidence>
<feature type="region of interest" description="Disordered" evidence="6">
    <location>
        <begin position="175"/>
        <end position="195"/>
    </location>
</feature>
<dbReference type="InterPro" id="IPR003819">
    <property type="entry name" value="TauD/TfdA-like"/>
</dbReference>
<dbReference type="GO" id="GO:0000908">
    <property type="term" value="F:taurine dioxygenase activity"/>
    <property type="evidence" value="ECO:0007669"/>
    <property type="project" value="TreeGrafter"/>
</dbReference>
<dbReference type="AlphaFoldDB" id="A0A953T5B4"/>
<name>A0A953T5B4_9BURK</name>
<evidence type="ECO:0000256" key="3">
    <source>
        <dbReference type="ARBA" id="ARBA00022964"/>
    </source>
</evidence>
<evidence type="ECO:0000256" key="6">
    <source>
        <dbReference type="SAM" id="MobiDB-lite"/>
    </source>
</evidence>
<reference evidence="8" key="1">
    <citation type="submission" date="2021-07" db="EMBL/GenBank/DDBJ databases">
        <title>New genus and species of the family Alcaligenaceae.</title>
        <authorList>
            <person name="Hahn M.W."/>
        </authorList>
    </citation>
    <scope>NUCLEOTIDE SEQUENCE</scope>
    <source>
        <strain evidence="8">LF4-65</strain>
    </source>
</reference>
<evidence type="ECO:0000313" key="8">
    <source>
        <dbReference type="EMBL" id="MBZ1350707.1"/>
    </source>
</evidence>
<organism evidence="8 9">
    <name type="scientific">Zwartia hollandica</name>
    <dbReference type="NCBI Taxonomy" id="324606"/>
    <lineage>
        <taxon>Bacteria</taxon>
        <taxon>Pseudomonadati</taxon>
        <taxon>Pseudomonadota</taxon>
        <taxon>Betaproteobacteria</taxon>
        <taxon>Burkholderiales</taxon>
        <taxon>Alcaligenaceae</taxon>
        <taxon>Zwartia</taxon>
    </lineage>
</organism>
<dbReference type="Pfam" id="PF02668">
    <property type="entry name" value="TauD"/>
    <property type="match status" value="1"/>
</dbReference>
<evidence type="ECO:0000256" key="5">
    <source>
        <dbReference type="ARBA" id="ARBA00023004"/>
    </source>
</evidence>
<comment type="caution">
    <text evidence="8">The sequence shown here is derived from an EMBL/GenBank/DDBJ whole genome shotgun (WGS) entry which is preliminary data.</text>
</comment>
<dbReference type="InterPro" id="IPR051323">
    <property type="entry name" value="AtsK-like"/>
</dbReference>